<name>A0A061J6P4_TRYRA</name>
<evidence type="ECO:0000313" key="5">
    <source>
        <dbReference type="Proteomes" id="UP000031737"/>
    </source>
</evidence>
<keyword evidence="1" id="KW-0547">Nucleotide-binding</keyword>
<evidence type="ECO:0000256" key="1">
    <source>
        <dbReference type="ARBA" id="ARBA00022741"/>
    </source>
</evidence>
<dbReference type="FunFam" id="3.40.50.300:FF:002705">
    <property type="entry name" value="Midasin"/>
    <property type="match status" value="1"/>
</dbReference>
<dbReference type="GO" id="GO:0000027">
    <property type="term" value="P:ribosomal large subunit assembly"/>
    <property type="evidence" value="ECO:0007669"/>
    <property type="project" value="TreeGrafter"/>
</dbReference>
<organism evidence="4 5">
    <name type="scientific">Trypanosoma rangeli SC58</name>
    <dbReference type="NCBI Taxonomy" id="429131"/>
    <lineage>
        <taxon>Eukaryota</taxon>
        <taxon>Discoba</taxon>
        <taxon>Euglenozoa</taxon>
        <taxon>Kinetoplastea</taxon>
        <taxon>Metakinetoplastina</taxon>
        <taxon>Trypanosomatida</taxon>
        <taxon>Trypanosomatidae</taxon>
        <taxon>Trypanosoma</taxon>
        <taxon>Herpetosoma</taxon>
    </lineage>
</organism>
<evidence type="ECO:0000313" key="4">
    <source>
        <dbReference type="EMBL" id="ESL08977.1"/>
    </source>
</evidence>
<proteinExistence type="predicted"/>
<dbReference type="SMART" id="SM00382">
    <property type="entry name" value="AAA"/>
    <property type="match status" value="2"/>
</dbReference>
<feature type="domain" description="AAA+ ATPase" evidence="3">
    <location>
        <begin position="347"/>
        <end position="466"/>
    </location>
</feature>
<dbReference type="SUPFAM" id="SSF52540">
    <property type="entry name" value="P-loop containing nucleoside triphosphate hydrolases"/>
    <property type="match status" value="2"/>
</dbReference>
<dbReference type="AlphaFoldDB" id="A0A061J6P4"/>
<dbReference type="PROSITE" id="PS00675">
    <property type="entry name" value="SIGMA54_INTERACT_1"/>
    <property type="match status" value="1"/>
</dbReference>
<evidence type="ECO:0000259" key="3">
    <source>
        <dbReference type="SMART" id="SM00382"/>
    </source>
</evidence>
<sequence>MGIIVVMQTMILTPTSESNFKNLKVALDSSNAVLIQGDIGCGKSFLANTLADQYGAKETLIQVNVDDSFDSKDLLGKFSATDTPGAFEWVPGPLTSAVENGFWILLEDIDLASFDVFSVLLSLLEESTLFLPEKNLRIRSHPSFKIIATQQLRAVGDALITRKSNSVPFAELWATVAIENLPPDEICEVATTLYCVPTNIVYALATLVSPRTNASLVSLRCLLKWCKRVGKRLSTRSSVEGFLSSTVRELMFREAFDCILAGYPEGNELNAAMEVLAAAMGISPNVAESLVKENRPEMTLAREYVTVGRVTLPFFSSTAPERENRVAFAATKHAMSLLERIAAAVDAQENVLLAGETGVGKTFIVQYLAEQIGQKLIVHNLNQQTDTSDFMGGWKPLDVGVAVRNAYHKFVELFSHTFNASRNVRFLDALQAAVRKCSWVAVVKQILKGFNTFKLKNTVNHFLRMC</sequence>
<dbReference type="Pfam" id="PF07728">
    <property type="entry name" value="AAA_5"/>
    <property type="match status" value="2"/>
</dbReference>
<dbReference type="GO" id="GO:0005634">
    <property type="term" value="C:nucleus"/>
    <property type="evidence" value="ECO:0007669"/>
    <property type="project" value="TreeGrafter"/>
</dbReference>
<dbReference type="GO" id="GO:0005524">
    <property type="term" value="F:ATP binding"/>
    <property type="evidence" value="ECO:0007669"/>
    <property type="project" value="UniProtKB-KW"/>
</dbReference>
<dbReference type="GO" id="GO:0000055">
    <property type="term" value="P:ribosomal large subunit export from nucleus"/>
    <property type="evidence" value="ECO:0007669"/>
    <property type="project" value="TreeGrafter"/>
</dbReference>
<dbReference type="PANTHER" id="PTHR48103">
    <property type="entry name" value="MIDASIN-RELATED"/>
    <property type="match status" value="1"/>
</dbReference>
<dbReference type="Pfam" id="PF17867">
    <property type="entry name" value="AAA_lid_7"/>
    <property type="match status" value="1"/>
</dbReference>
<gene>
    <name evidence="4" type="ORF">TRSC58_03310</name>
</gene>
<reference evidence="4 5" key="1">
    <citation type="submission" date="2013-07" db="EMBL/GenBank/DDBJ databases">
        <authorList>
            <person name="Stoco P.H."/>
            <person name="Wagner G."/>
            <person name="Gerber A."/>
            <person name="Zaha A."/>
            <person name="Thompson C."/>
            <person name="Bartholomeu D.C."/>
            <person name="Luckemeyer D.D."/>
            <person name="Bahia D."/>
            <person name="Loreto E."/>
            <person name="Prestes E.B."/>
            <person name="Lima F.M."/>
            <person name="Rodrigues-Luiz G."/>
            <person name="Vallejo G.A."/>
            <person name="Filho J.F."/>
            <person name="Monteiro K.M."/>
            <person name="Tyler K.M."/>
            <person name="de Almeida L.G."/>
            <person name="Ortiz M.F."/>
            <person name="Siervo M.A."/>
            <person name="de Moraes M.H."/>
            <person name="Cunha O.L."/>
            <person name="Mendonca-Neto R."/>
            <person name="Silva R."/>
            <person name="Teixeira S.M."/>
            <person name="Murta S.M."/>
            <person name="Sincero T.C."/>
            <person name="Mendes T.A."/>
            <person name="Urmenyi T.P."/>
            <person name="Silva V.G."/>
            <person name="da Rocha W.D."/>
            <person name="Andersson B."/>
            <person name="Romanha A.J."/>
            <person name="Steindel M."/>
            <person name="de Vasconcelos A.T."/>
            <person name="Grisard E.C."/>
        </authorList>
    </citation>
    <scope>NUCLEOTIDE SEQUENCE [LARGE SCALE GENOMIC DNA]</scope>
    <source>
        <strain evidence="4 5">SC58</strain>
    </source>
</reference>
<dbReference type="InterPro" id="IPR003593">
    <property type="entry name" value="AAA+_ATPase"/>
</dbReference>
<keyword evidence="2" id="KW-0067">ATP-binding</keyword>
<keyword evidence="5" id="KW-1185">Reference proteome</keyword>
<feature type="non-terminal residue" evidence="4">
    <location>
        <position position="466"/>
    </location>
</feature>
<dbReference type="OrthoDB" id="5186at2759"/>
<dbReference type="PANTHER" id="PTHR48103:SF2">
    <property type="entry name" value="MIDASIN"/>
    <property type="match status" value="1"/>
</dbReference>
<dbReference type="Gene3D" id="3.40.50.300">
    <property type="entry name" value="P-loop containing nucleotide triphosphate hydrolases"/>
    <property type="match status" value="2"/>
</dbReference>
<dbReference type="GO" id="GO:0030687">
    <property type="term" value="C:preribosome, large subunit precursor"/>
    <property type="evidence" value="ECO:0007669"/>
    <property type="project" value="TreeGrafter"/>
</dbReference>
<dbReference type="GO" id="GO:0016887">
    <property type="term" value="F:ATP hydrolysis activity"/>
    <property type="evidence" value="ECO:0007669"/>
    <property type="project" value="InterPro"/>
</dbReference>
<dbReference type="InterPro" id="IPR027417">
    <property type="entry name" value="P-loop_NTPase"/>
</dbReference>
<dbReference type="InterPro" id="IPR040848">
    <property type="entry name" value="AAA_lid_7"/>
</dbReference>
<protein>
    <recommendedName>
        <fullName evidence="3">AAA+ ATPase domain-containing protein</fullName>
    </recommendedName>
</protein>
<evidence type="ECO:0000256" key="2">
    <source>
        <dbReference type="ARBA" id="ARBA00022840"/>
    </source>
</evidence>
<dbReference type="EMBL" id="AUPL01003310">
    <property type="protein sequence ID" value="ESL08977.1"/>
    <property type="molecule type" value="Genomic_DNA"/>
</dbReference>
<dbReference type="Proteomes" id="UP000031737">
    <property type="component" value="Unassembled WGS sequence"/>
</dbReference>
<dbReference type="InterPro" id="IPR025662">
    <property type="entry name" value="Sigma_54_int_dom_ATP-bd_1"/>
</dbReference>
<dbReference type="VEuPathDB" id="TriTrypDB:TRSC58_03310"/>
<comment type="caution">
    <text evidence="4">The sequence shown here is derived from an EMBL/GenBank/DDBJ whole genome shotgun (WGS) entry which is preliminary data.</text>
</comment>
<dbReference type="InterPro" id="IPR011704">
    <property type="entry name" value="ATPase_dyneun-rel_AAA"/>
</dbReference>
<feature type="domain" description="AAA+ ATPase" evidence="3">
    <location>
        <begin position="29"/>
        <end position="179"/>
    </location>
</feature>
<accession>A0A061J6P4</accession>